<dbReference type="GO" id="GO:0005886">
    <property type="term" value="C:plasma membrane"/>
    <property type="evidence" value="ECO:0007669"/>
    <property type="project" value="UniProtKB-SubCell"/>
</dbReference>
<evidence type="ECO:0000256" key="2">
    <source>
        <dbReference type="ARBA" id="ARBA00022475"/>
    </source>
</evidence>
<keyword evidence="2" id="KW-1003">Cell membrane</keyword>
<keyword evidence="6 7" id="KW-0012">Acyltransferase</keyword>
<dbReference type="AlphaFoldDB" id="A0A3B0X9E6"/>
<keyword evidence="5" id="KW-0472">Membrane</keyword>
<evidence type="ECO:0000256" key="4">
    <source>
        <dbReference type="ARBA" id="ARBA00022679"/>
    </source>
</evidence>
<evidence type="ECO:0000256" key="5">
    <source>
        <dbReference type="ARBA" id="ARBA00023136"/>
    </source>
</evidence>
<gene>
    <name evidence="7" type="ORF">MNBD_GAMMA05-373</name>
</gene>
<accession>A0A3B0X9E6</accession>
<dbReference type="GO" id="GO:0008610">
    <property type="term" value="P:lipid biosynthetic process"/>
    <property type="evidence" value="ECO:0007669"/>
    <property type="project" value="UniProtKB-ARBA"/>
</dbReference>
<dbReference type="GO" id="GO:0008913">
    <property type="term" value="F:Kdo2-lipid IVA acyltransferase activity"/>
    <property type="evidence" value="ECO:0007669"/>
    <property type="project" value="UniProtKB-EC"/>
</dbReference>
<dbReference type="EC" id="2.3.1.241" evidence="7"/>
<proteinExistence type="predicted"/>
<dbReference type="Pfam" id="PF03279">
    <property type="entry name" value="Lip_A_acyltrans"/>
    <property type="match status" value="1"/>
</dbReference>
<evidence type="ECO:0000256" key="1">
    <source>
        <dbReference type="ARBA" id="ARBA00004533"/>
    </source>
</evidence>
<keyword evidence="4 7" id="KW-0808">Transferase</keyword>
<sequence length="300" mass="34816">MHPRYWATWVGLFVFFLLTLLPMRFTDWLGRCLGSIALRKNIKRFNIVKTNLTLCFPDKEEAEINRMVDEHFKAQYRSLVHYFLLWWRPISVVRKKIKTNGFEKITQFQSQGKNVIIMLPHSVGLEFAVAAISMDHASIGLYKSMRNSVIDWVVANGRIRFGRVNDAKLFTREDGLRPLIRETRAGKVLVYLADEDMGRRNSIFVPFYGVQKATIPVLGRLAKACDAVVLPCVTCYDARNKHYTISLLDEIENMPSGDDEKNSLVMNKSIEQVIDYCPTQYLWTLRYFRTRPQGEASLYE</sequence>
<dbReference type="PANTHER" id="PTHR30606">
    <property type="entry name" value="LIPID A BIOSYNTHESIS LAUROYL ACYLTRANSFERASE"/>
    <property type="match status" value="1"/>
</dbReference>
<evidence type="ECO:0000313" key="7">
    <source>
        <dbReference type="EMBL" id="VAW53436.1"/>
    </source>
</evidence>
<name>A0A3B0X9E6_9ZZZZ</name>
<keyword evidence="3" id="KW-0997">Cell inner membrane</keyword>
<protein>
    <submittedName>
        <fullName evidence="7">Lipid A biosynthesis lauroyl acyltransferase</fullName>
        <ecNumber evidence="7">2.3.1.241</ecNumber>
    </submittedName>
</protein>
<dbReference type="EMBL" id="UOFE01000034">
    <property type="protein sequence ID" value="VAW53436.1"/>
    <property type="molecule type" value="Genomic_DNA"/>
</dbReference>
<dbReference type="GO" id="GO:1901137">
    <property type="term" value="P:carbohydrate derivative biosynthetic process"/>
    <property type="evidence" value="ECO:0007669"/>
    <property type="project" value="UniProtKB-ARBA"/>
</dbReference>
<organism evidence="7">
    <name type="scientific">hydrothermal vent metagenome</name>
    <dbReference type="NCBI Taxonomy" id="652676"/>
    <lineage>
        <taxon>unclassified sequences</taxon>
        <taxon>metagenomes</taxon>
        <taxon>ecological metagenomes</taxon>
    </lineage>
</organism>
<dbReference type="PIRSF" id="PIRSF026649">
    <property type="entry name" value="MsbB"/>
    <property type="match status" value="1"/>
</dbReference>
<evidence type="ECO:0000256" key="6">
    <source>
        <dbReference type="ARBA" id="ARBA00023315"/>
    </source>
</evidence>
<dbReference type="CDD" id="cd07984">
    <property type="entry name" value="LPLAT_LABLAT-like"/>
    <property type="match status" value="1"/>
</dbReference>
<dbReference type="InterPro" id="IPR004960">
    <property type="entry name" value="LipA_acyltrans"/>
</dbReference>
<evidence type="ECO:0000256" key="3">
    <source>
        <dbReference type="ARBA" id="ARBA00022519"/>
    </source>
</evidence>
<comment type="subcellular location">
    <subcellularLocation>
        <location evidence="1">Cell inner membrane</location>
    </subcellularLocation>
</comment>
<dbReference type="PANTHER" id="PTHR30606:SF4">
    <property type="entry name" value="LIPID A BIOSYNTHESIS MYRISTOYLTRANSFERASE"/>
    <property type="match status" value="1"/>
</dbReference>
<reference evidence="7" key="1">
    <citation type="submission" date="2018-06" db="EMBL/GenBank/DDBJ databases">
        <authorList>
            <person name="Zhirakovskaya E."/>
        </authorList>
    </citation>
    <scope>NUCLEOTIDE SEQUENCE</scope>
</reference>